<name>A0A2T2PA26_CORCC</name>
<evidence type="ECO:0000313" key="5">
    <source>
        <dbReference type="EMBL" id="PSN74514.1"/>
    </source>
</evidence>
<dbReference type="Proteomes" id="UP000240883">
    <property type="component" value="Unassembled WGS sequence"/>
</dbReference>
<evidence type="ECO:0000313" key="6">
    <source>
        <dbReference type="Proteomes" id="UP000240883"/>
    </source>
</evidence>
<dbReference type="InterPro" id="IPR013083">
    <property type="entry name" value="Znf_RING/FYVE/PHD"/>
</dbReference>
<dbReference type="PROSITE" id="PS50089">
    <property type="entry name" value="ZF_RING_2"/>
    <property type="match status" value="1"/>
</dbReference>
<evidence type="ECO:0000256" key="3">
    <source>
        <dbReference type="SAM" id="Phobius"/>
    </source>
</evidence>
<keyword evidence="3" id="KW-0472">Membrane</keyword>
<dbReference type="OrthoDB" id="3778057at2759"/>
<proteinExistence type="predicted"/>
<dbReference type="InterPro" id="IPR001841">
    <property type="entry name" value="Znf_RING"/>
</dbReference>
<organism evidence="5 6">
    <name type="scientific">Corynespora cassiicola Philippines</name>
    <dbReference type="NCBI Taxonomy" id="1448308"/>
    <lineage>
        <taxon>Eukaryota</taxon>
        <taxon>Fungi</taxon>
        <taxon>Dikarya</taxon>
        <taxon>Ascomycota</taxon>
        <taxon>Pezizomycotina</taxon>
        <taxon>Dothideomycetes</taxon>
        <taxon>Pleosporomycetidae</taxon>
        <taxon>Pleosporales</taxon>
        <taxon>Corynesporascaceae</taxon>
        <taxon>Corynespora</taxon>
    </lineage>
</organism>
<reference evidence="5 6" key="1">
    <citation type="journal article" date="2018" name="Front. Microbiol.">
        <title>Genome-Wide Analysis of Corynespora cassiicola Leaf Fall Disease Putative Effectors.</title>
        <authorList>
            <person name="Lopez D."/>
            <person name="Ribeiro S."/>
            <person name="Label P."/>
            <person name="Fumanal B."/>
            <person name="Venisse J.S."/>
            <person name="Kohler A."/>
            <person name="de Oliveira R.R."/>
            <person name="Labutti K."/>
            <person name="Lipzen A."/>
            <person name="Lail K."/>
            <person name="Bauer D."/>
            <person name="Ohm R.A."/>
            <person name="Barry K.W."/>
            <person name="Spatafora J."/>
            <person name="Grigoriev I.V."/>
            <person name="Martin F.M."/>
            <person name="Pujade-Renaud V."/>
        </authorList>
    </citation>
    <scope>NUCLEOTIDE SEQUENCE [LARGE SCALE GENOMIC DNA]</scope>
    <source>
        <strain evidence="5 6">Philippines</strain>
    </source>
</reference>
<keyword evidence="1" id="KW-0862">Zinc</keyword>
<sequence length="585" mass="66987">MPCESQSKVQLVHGGERDHAVPSRRVPAALLPRLGLERRLVKRPALTLTSIFAIAFHHHPSAPPSLHDPAVLSTYDFFQLGSLHLSTALQPTESSPPPTLPMATPTQRLQEPPRPAGATLDTRVEISTFIISNIPRIYDVEQLDSVTASLQARARPLPIPHFWQSSAGIISNNTTLPWSLFQEATAQTLFYEESNGYSSPLLSRFPSPPPGFPIFSINDARSMSISIMEEVKEFGNALFHDESPENHTIIMENSGMGNVHLPIHIWIQRIHSTREIDKPMFFFLRESLHVHTPYHILIRWDNLRCSKKESGDCTEQLVRQAEKRPRHAWAPLVLELYFLLLAYVFITFFWNFGNKKIDKITPYSHNEALSESMEHVPPFEGCLDTNVSALITAVRIKLYLWRMTRSHSMCGIATYRRQMKRQGFLQLIGEIYMLVAQEFGRLEHQIFGVLERTERAFVGNSIHVKEITRALEGDGMSFCSICQDKHLLPELVQPLSCQCVFGQECLEPLLNQDWVFSNACPNCRRQLHEPHEWRPARSRPVRDIRVGLLWALRSNILSLIREVMVSPEEFTRVERMTSWLRSMLQ</sequence>
<keyword evidence="1" id="KW-0479">Metal-binding</keyword>
<feature type="transmembrane region" description="Helical" evidence="3">
    <location>
        <begin position="328"/>
        <end position="350"/>
    </location>
</feature>
<dbReference type="EMBL" id="KZ678128">
    <property type="protein sequence ID" value="PSN74514.1"/>
    <property type="molecule type" value="Genomic_DNA"/>
</dbReference>
<protein>
    <recommendedName>
        <fullName evidence="4">RING-type domain-containing protein</fullName>
    </recommendedName>
</protein>
<dbReference type="GO" id="GO:0008270">
    <property type="term" value="F:zinc ion binding"/>
    <property type="evidence" value="ECO:0007669"/>
    <property type="project" value="UniProtKB-KW"/>
</dbReference>
<gene>
    <name evidence="5" type="ORF">BS50DRAFT_627824</name>
</gene>
<keyword evidence="3" id="KW-0812">Transmembrane</keyword>
<feature type="region of interest" description="Disordered" evidence="2">
    <location>
        <begin position="88"/>
        <end position="117"/>
    </location>
</feature>
<keyword evidence="1" id="KW-0863">Zinc-finger</keyword>
<dbReference type="SUPFAM" id="SSF57850">
    <property type="entry name" value="RING/U-box"/>
    <property type="match status" value="1"/>
</dbReference>
<evidence type="ECO:0000256" key="1">
    <source>
        <dbReference type="PROSITE-ProRule" id="PRU00175"/>
    </source>
</evidence>
<keyword evidence="3" id="KW-1133">Transmembrane helix</keyword>
<dbReference type="Gene3D" id="3.30.40.10">
    <property type="entry name" value="Zinc/RING finger domain, C3HC4 (zinc finger)"/>
    <property type="match status" value="1"/>
</dbReference>
<dbReference type="AlphaFoldDB" id="A0A2T2PA26"/>
<keyword evidence="6" id="KW-1185">Reference proteome</keyword>
<feature type="domain" description="RING-type" evidence="4">
    <location>
        <begin position="479"/>
        <end position="524"/>
    </location>
</feature>
<accession>A0A2T2PA26</accession>
<evidence type="ECO:0000259" key="4">
    <source>
        <dbReference type="PROSITE" id="PS50089"/>
    </source>
</evidence>
<evidence type="ECO:0000256" key="2">
    <source>
        <dbReference type="SAM" id="MobiDB-lite"/>
    </source>
</evidence>